<proteinExistence type="predicted"/>
<organism evidence="2">
    <name type="scientific">marine sediment metagenome</name>
    <dbReference type="NCBI Taxonomy" id="412755"/>
    <lineage>
        <taxon>unclassified sequences</taxon>
        <taxon>metagenomes</taxon>
        <taxon>ecological metagenomes</taxon>
    </lineage>
</organism>
<accession>A0A0F9M8B2</accession>
<feature type="region of interest" description="Disordered" evidence="1">
    <location>
        <begin position="115"/>
        <end position="134"/>
    </location>
</feature>
<evidence type="ECO:0000256" key="1">
    <source>
        <dbReference type="SAM" id="MobiDB-lite"/>
    </source>
</evidence>
<gene>
    <name evidence="2" type="ORF">LCGC14_1186690</name>
</gene>
<feature type="region of interest" description="Disordered" evidence="1">
    <location>
        <begin position="1"/>
        <end position="31"/>
    </location>
</feature>
<reference evidence="2" key="1">
    <citation type="journal article" date="2015" name="Nature">
        <title>Complex archaea that bridge the gap between prokaryotes and eukaryotes.</title>
        <authorList>
            <person name="Spang A."/>
            <person name="Saw J.H."/>
            <person name="Jorgensen S.L."/>
            <person name="Zaremba-Niedzwiedzka K."/>
            <person name="Martijn J."/>
            <person name="Lind A.E."/>
            <person name="van Eijk R."/>
            <person name="Schleper C."/>
            <person name="Guy L."/>
            <person name="Ettema T.J."/>
        </authorList>
    </citation>
    <scope>NUCLEOTIDE SEQUENCE</scope>
</reference>
<protein>
    <submittedName>
        <fullName evidence="2">Uncharacterized protein</fullName>
    </submittedName>
</protein>
<dbReference type="AlphaFoldDB" id="A0A0F9M8B2"/>
<comment type="caution">
    <text evidence="2">The sequence shown here is derived from an EMBL/GenBank/DDBJ whole genome shotgun (WGS) entry which is preliminary data.</text>
</comment>
<feature type="compositionally biased region" description="Acidic residues" evidence="1">
    <location>
        <begin position="11"/>
        <end position="31"/>
    </location>
</feature>
<sequence>MSKRKHKAVEEVEAADVEASIDEADSPIEDPYDTAIYIRTDPDPMPETPTLETDNEVAAYDCGFRAGADDPGWLLDLAEVGRHLGSFLTSREDEAFEAMPAEEWWARWALGYSDASAQTTRRTPRPPTLDEMDF</sequence>
<name>A0A0F9M8B2_9ZZZZ</name>
<evidence type="ECO:0000313" key="2">
    <source>
        <dbReference type="EMBL" id="KKM95586.1"/>
    </source>
</evidence>
<dbReference type="EMBL" id="LAZR01005989">
    <property type="protein sequence ID" value="KKM95586.1"/>
    <property type="molecule type" value="Genomic_DNA"/>
</dbReference>